<dbReference type="InterPro" id="IPR025566">
    <property type="entry name" value="DUF4331"/>
</dbReference>
<dbReference type="Proteomes" id="UP001597114">
    <property type="component" value="Unassembled WGS sequence"/>
</dbReference>
<keyword evidence="2" id="KW-1185">Reference proteome</keyword>
<evidence type="ECO:0000313" key="2">
    <source>
        <dbReference type="Proteomes" id="UP001597114"/>
    </source>
</evidence>
<dbReference type="RefSeq" id="WP_344723495.1">
    <property type="nucleotide sequence ID" value="NZ_BAAAUS010000020.1"/>
</dbReference>
<sequence length="343" mass="36877">MSHHLDSPIARADVRLDITDVYLFRGERGTVFVMNVGHSLAGQDVRGFHPEAMYEFKIDGDADAVEDLTYRVTFVDGDAAGHQRMQLRRISGVEAVDPLAPGVVLAEGSTESTAEGEDGSRLWAGKAGDPFFVDPDVLHAVGEAFQHGRRINLYGWDPKHAKNLFAGQTVYSLVLEVPDAVLLPVAARERRIGVWGLTTLATDSGGWRPINRAGLPMIHPLFAQLNEDLGNRLNLGRPAEDQQTFGTTITDMVARVVAANGTAADPRAYAEMVASRILPNLLPYTIGTPAAFGFAGWNGRSLTDNAPDVMFSFAANSAVTMGIGKESVTSKPSGTWPYVSAAS</sequence>
<organism evidence="1 2">
    <name type="scientific">Pseudonocardia yunnanensis</name>
    <dbReference type="NCBI Taxonomy" id="58107"/>
    <lineage>
        <taxon>Bacteria</taxon>
        <taxon>Bacillati</taxon>
        <taxon>Actinomycetota</taxon>
        <taxon>Actinomycetes</taxon>
        <taxon>Pseudonocardiales</taxon>
        <taxon>Pseudonocardiaceae</taxon>
        <taxon>Pseudonocardia</taxon>
    </lineage>
</organism>
<proteinExistence type="predicted"/>
<protein>
    <submittedName>
        <fullName evidence="1">DUF4331 family protein</fullName>
    </submittedName>
</protein>
<gene>
    <name evidence="1" type="ORF">ACFSJD_20330</name>
</gene>
<dbReference type="Pfam" id="PF14224">
    <property type="entry name" value="DUF4331"/>
    <property type="match status" value="2"/>
</dbReference>
<dbReference type="EMBL" id="JBHUCO010000021">
    <property type="protein sequence ID" value="MFD1519854.1"/>
    <property type="molecule type" value="Genomic_DNA"/>
</dbReference>
<reference evidence="2" key="1">
    <citation type="journal article" date="2019" name="Int. J. Syst. Evol. Microbiol.">
        <title>The Global Catalogue of Microorganisms (GCM) 10K type strain sequencing project: providing services to taxonomists for standard genome sequencing and annotation.</title>
        <authorList>
            <consortium name="The Broad Institute Genomics Platform"/>
            <consortium name="The Broad Institute Genome Sequencing Center for Infectious Disease"/>
            <person name="Wu L."/>
            <person name="Ma J."/>
        </authorList>
    </citation>
    <scope>NUCLEOTIDE SEQUENCE [LARGE SCALE GENOMIC DNA]</scope>
    <source>
        <strain evidence="2">CCM 7043</strain>
    </source>
</reference>
<comment type="caution">
    <text evidence="1">The sequence shown here is derived from an EMBL/GenBank/DDBJ whole genome shotgun (WGS) entry which is preliminary data.</text>
</comment>
<name>A0ABW4F0J0_9PSEU</name>
<evidence type="ECO:0000313" key="1">
    <source>
        <dbReference type="EMBL" id="MFD1519854.1"/>
    </source>
</evidence>
<accession>A0ABW4F0J0</accession>